<keyword evidence="8 9" id="KW-0119">Carbohydrate metabolism</keyword>
<comment type="similarity">
    <text evidence="1 9">Belongs to the bacterial/plant glucose-1-phosphate adenylyltransferase family.</text>
</comment>
<dbReference type="EC" id="2.7.7.27" evidence="9"/>
<feature type="site" description="Could play a key role in the communication between the regulatory and the substrate sites" evidence="9">
    <location>
        <position position="61"/>
    </location>
</feature>
<dbReference type="EMBL" id="SJPN01000023">
    <property type="protein sequence ID" value="TWT89426.1"/>
    <property type="molecule type" value="Genomic_DNA"/>
</dbReference>
<feature type="binding site" evidence="9">
    <location>
        <position position="165"/>
    </location>
    <ligand>
        <name>alpha-D-glucose 1-phosphate</name>
        <dbReference type="ChEBI" id="CHEBI:58601"/>
    </ligand>
</feature>
<name>A0A5C5ZQE5_9BACT</name>
<dbReference type="NCBIfam" id="NF002023">
    <property type="entry name" value="PRK00844.1"/>
    <property type="match status" value="1"/>
</dbReference>
<dbReference type="NCBIfam" id="NF001947">
    <property type="entry name" value="PRK00725.1"/>
    <property type="match status" value="1"/>
</dbReference>
<dbReference type="InterPro" id="IPR029044">
    <property type="entry name" value="Nucleotide-diphossugar_trans"/>
</dbReference>
<organism evidence="12 13">
    <name type="scientific">Stieleria varia</name>
    <dbReference type="NCBI Taxonomy" id="2528005"/>
    <lineage>
        <taxon>Bacteria</taxon>
        <taxon>Pseudomonadati</taxon>
        <taxon>Planctomycetota</taxon>
        <taxon>Planctomycetia</taxon>
        <taxon>Pirellulales</taxon>
        <taxon>Pirellulaceae</taxon>
        <taxon>Stieleria</taxon>
    </lineage>
</organism>
<dbReference type="Gene3D" id="2.160.10.10">
    <property type="entry name" value="Hexapeptide repeat proteins"/>
    <property type="match status" value="1"/>
</dbReference>
<comment type="subunit">
    <text evidence="9">Homotetramer.</text>
</comment>
<dbReference type="InterPro" id="IPR005836">
    <property type="entry name" value="ADP_Glu_pyroP_CS"/>
</dbReference>
<dbReference type="InterPro" id="IPR011004">
    <property type="entry name" value="Trimer_LpxA-like_sf"/>
</dbReference>
<evidence type="ECO:0000256" key="4">
    <source>
        <dbReference type="ARBA" id="ARBA00022695"/>
    </source>
</evidence>
<dbReference type="Gene3D" id="3.90.550.10">
    <property type="entry name" value="Spore Coat Polysaccharide Biosynthesis Protein SpsA, Chain A"/>
    <property type="match status" value="1"/>
</dbReference>
<keyword evidence="3 9" id="KW-0808">Transferase</keyword>
<reference evidence="12 13" key="1">
    <citation type="submission" date="2019-02" db="EMBL/GenBank/DDBJ databases">
        <title>Deep-cultivation of Planctomycetes and their phenomic and genomic characterization uncovers novel biology.</title>
        <authorList>
            <person name="Wiegand S."/>
            <person name="Jogler M."/>
            <person name="Boedeker C."/>
            <person name="Pinto D."/>
            <person name="Vollmers J."/>
            <person name="Rivas-Marin E."/>
            <person name="Kohn T."/>
            <person name="Peeters S.H."/>
            <person name="Heuer A."/>
            <person name="Rast P."/>
            <person name="Oberbeckmann S."/>
            <person name="Bunk B."/>
            <person name="Jeske O."/>
            <person name="Meyerdierks A."/>
            <person name="Storesund J.E."/>
            <person name="Kallscheuer N."/>
            <person name="Luecker S."/>
            <person name="Lage O.M."/>
            <person name="Pohl T."/>
            <person name="Merkel B.J."/>
            <person name="Hornburger P."/>
            <person name="Mueller R.-W."/>
            <person name="Bruemmer F."/>
            <person name="Labrenz M."/>
            <person name="Spormann A.M."/>
            <person name="Op Den Camp H."/>
            <person name="Overmann J."/>
            <person name="Amann R."/>
            <person name="Jetten M.S.M."/>
            <person name="Mascher T."/>
            <person name="Medema M.H."/>
            <person name="Devos D.P."/>
            <person name="Kaster A.-K."/>
            <person name="Ovreas L."/>
            <person name="Rohde M."/>
            <person name="Galperin M.Y."/>
            <person name="Jogler C."/>
        </authorList>
    </citation>
    <scope>NUCLEOTIDE SEQUENCE [LARGE SCALE GENOMIC DNA]</scope>
    <source>
        <strain evidence="12 13">Pla52n</strain>
    </source>
</reference>
<proteinExistence type="inferred from homology"/>
<dbReference type="GO" id="GO:0008878">
    <property type="term" value="F:glucose-1-phosphate adenylyltransferase activity"/>
    <property type="evidence" value="ECO:0007669"/>
    <property type="project" value="UniProtKB-UniRule"/>
</dbReference>
<dbReference type="GO" id="GO:0005524">
    <property type="term" value="F:ATP binding"/>
    <property type="evidence" value="ECO:0007669"/>
    <property type="project" value="UniProtKB-KW"/>
</dbReference>
<evidence type="ECO:0000313" key="13">
    <source>
        <dbReference type="Proteomes" id="UP000320176"/>
    </source>
</evidence>
<evidence type="ECO:0000259" key="11">
    <source>
        <dbReference type="Pfam" id="PF24894"/>
    </source>
</evidence>
<keyword evidence="5 9" id="KW-0547">Nucleotide-binding</keyword>
<feature type="domain" description="Glucose-1-phosphate adenylyltransferase/Bifunctional protein GlmU-like C-terminal hexapeptide" evidence="11">
    <location>
        <begin position="308"/>
        <end position="411"/>
    </location>
</feature>
<comment type="caution">
    <text evidence="12">The sequence shown here is derived from an EMBL/GenBank/DDBJ whole genome shotgun (WGS) entry which is preliminary data.</text>
</comment>
<dbReference type="InterPro" id="IPR023049">
    <property type="entry name" value="GlgC_bac"/>
</dbReference>
<accession>A0A5C5ZQE5</accession>
<dbReference type="Proteomes" id="UP000320176">
    <property type="component" value="Unassembled WGS sequence"/>
</dbReference>
<evidence type="ECO:0000256" key="2">
    <source>
        <dbReference type="ARBA" id="ARBA00022600"/>
    </source>
</evidence>
<evidence type="ECO:0000256" key="1">
    <source>
        <dbReference type="ARBA" id="ARBA00010443"/>
    </source>
</evidence>
<dbReference type="Pfam" id="PF00483">
    <property type="entry name" value="NTP_transferase"/>
    <property type="match status" value="1"/>
</dbReference>
<feature type="domain" description="Nucleotidyl transferase" evidence="10">
    <location>
        <begin position="10"/>
        <end position="286"/>
    </location>
</feature>
<evidence type="ECO:0000313" key="12">
    <source>
        <dbReference type="EMBL" id="TWT89426.1"/>
    </source>
</evidence>
<evidence type="ECO:0000256" key="6">
    <source>
        <dbReference type="ARBA" id="ARBA00022840"/>
    </source>
</evidence>
<dbReference type="UniPathway" id="UPA00164"/>
<dbReference type="HAMAP" id="MF_00624">
    <property type="entry name" value="GlgC"/>
    <property type="match status" value="1"/>
</dbReference>
<feature type="site" description="Could play a key role in the communication between the regulatory and the substrate sites" evidence="9">
    <location>
        <position position="99"/>
    </location>
</feature>
<evidence type="ECO:0000256" key="9">
    <source>
        <dbReference type="HAMAP-Rule" id="MF_00624"/>
    </source>
</evidence>
<keyword evidence="13" id="KW-1185">Reference proteome</keyword>
<dbReference type="InterPro" id="IPR056818">
    <property type="entry name" value="GlmU/GlgC-like_hexapep"/>
</dbReference>
<feature type="binding site" evidence="9">
    <location>
        <position position="198"/>
    </location>
    <ligand>
        <name>alpha-D-glucose 1-phosphate</name>
        <dbReference type="ChEBI" id="CHEBI:58601"/>
    </ligand>
</feature>
<dbReference type="PANTHER" id="PTHR43523:SF2">
    <property type="entry name" value="GLUCOSE-1-PHOSPHATE ADENYLYLTRANSFERASE"/>
    <property type="match status" value="1"/>
</dbReference>
<dbReference type="GO" id="GO:0005978">
    <property type="term" value="P:glycogen biosynthetic process"/>
    <property type="evidence" value="ECO:0007669"/>
    <property type="project" value="UniProtKB-UniRule"/>
</dbReference>
<dbReference type="CDD" id="cd04651">
    <property type="entry name" value="LbH_G1P_AT_C"/>
    <property type="match status" value="1"/>
</dbReference>
<evidence type="ECO:0000256" key="5">
    <source>
        <dbReference type="ARBA" id="ARBA00022741"/>
    </source>
</evidence>
<dbReference type="RefSeq" id="WP_197455148.1">
    <property type="nucleotide sequence ID" value="NZ_CP151726.1"/>
</dbReference>
<protein>
    <recommendedName>
        <fullName evidence="9">Glucose-1-phosphate adenylyltransferase</fullName>
        <ecNumber evidence="9">2.7.7.27</ecNumber>
    </recommendedName>
    <alternativeName>
        <fullName evidence="9">ADP-glucose pyrophosphorylase</fullName>
        <shortName evidence="9">ADPGlc PPase</shortName>
    </alternativeName>
    <alternativeName>
        <fullName evidence="9">ADP-glucose synthase</fullName>
    </alternativeName>
</protein>
<keyword evidence="2 9" id="KW-0321">Glycogen metabolism</keyword>
<evidence type="ECO:0000256" key="3">
    <source>
        <dbReference type="ARBA" id="ARBA00022679"/>
    </source>
</evidence>
<dbReference type="PROSITE" id="PS00809">
    <property type="entry name" value="ADP_GLC_PYROPHOSPH_2"/>
    <property type="match status" value="1"/>
</dbReference>
<evidence type="ECO:0000256" key="8">
    <source>
        <dbReference type="ARBA" id="ARBA00023277"/>
    </source>
</evidence>
<dbReference type="SUPFAM" id="SSF51161">
    <property type="entry name" value="Trimeric LpxA-like enzymes"/>
    <property type="match status" value="1"/>
</dbReference>
<comment type="function">
    <text evidence="9">Involved in the biosynthesis of ADP-glucose, a building block required for the elongation reactions to produce glycogen. Catalyzes the reaction between ATP and alpha-D-glucose 1-phosphate (G1P) to produce pyrophosphate and ADP-Glc.</text>
</comment>
<dbReference type="SUPFAM" id="SSF53448">
    <property type="entry name" value="Nucleotide-diphospho-sugar transferases"/>
    <property type="match status" value="1"/>
</dbReference>
<feature type="binding site" evidence="9">
    <location>
        <begin position="180"/>
        <end position="181"/>
    </location>
    <ligand>
        <name>alpha-D-glucose 1-phosphate</name>
        <dbReference type="ChEBI" id="CHEBI:58601"/>
    </ligand>
</feature>
<dbReference type="PROSITE" id="PS00808">
    <property type="entry name" value="ADP_GLC_PYROPHOSPH_1"/>
    <property type="match status" value="1"/>
</dbReference>
<dbReference type="InterPro" id="IPR011831">
    <property type="entry name" value="ADP-Glc_PPase"/>
</dbReference>
<feature type="binding site" evidence="9">
    <location>
        <position position="100"/>
    </location>
    <ligand>
        <name>alpha-D-glucose 1-phosphate</name>
        <dbReference type="ChEBI" id="CHEBI:58601"/>
    </ligand>
</feature>
<gene>
    <name evidence="12" type="primary">glgC_3</name>
    <name evidence="9" type="synonym">glgC</name>
    <name evidence="12" type="ORF">Pla52n_68120</name>
</gene>
<comment type="pathway">
    <text evidence="9">Glycan biosynthesis; glycogen biosynthesis.</text>
</comment>
<dbReference type="InterPro" id="IPR005835">
    <property type="entry name" value="NTP_transferase_dom"/>
</dbReference>
<sequence>MTVLSNTLTFIMAGGVGSRLAPLTMHRAKPAVPFGGQYRIIDFTLSNCLHSGLRQVLVLTQYKSLSMQKHLRDGWGIYNPDLGEYIMDVPPQMRTGDSWYAGTADAIYQNHDLIRNSGAKMVVVLSGDHIYRMDYTQMIHEHLSRGADVTIACMEVGIDDARAFGVMSIDRHHRVYEFNEKPTEPQPSVDRPDQALVSMGVYVFSAETLFRELIRDHADASSSHDFGKDLIPRMIDNYRVIGHPMQDACHGQDACQSDACQSTVQPYWRDVGTIDSYYIANMDLLKTHPPLDLYCQDWPVRKYDVAAPPAMICDDPSGRPGVVSQTLLSNGVRVCGANVEHCVISPNVQFERGANVHDSVLFHDVTVGQNAILRNCIVDKRVQIPAGETIGVDPDRDARRFYVSPAGIVVVPSGYVFAERMTNSVGTARRYVHSTSRAIGQSHLKLKPVVVDSETQ</sequence>
<dbReference type="PROSITE" id="PS00810">
    <property type="entry name" value="ADP_GLC_PYROPHOSPH_3"/>
    <property type="match status" value="1"/>
</dbReference>
<dbReference type="PANTHER" id="PTHR43523">
    <property type="entry name" value="GLUCOSE-1-PHOSPHATE ADENYLYLTRANSFERASE-RELATED"/>
    <property type="match status" value="1"/>
</dbReference>
<keyword evidence="4 9" id="KW-0548">Nucleotidyltransferase</keyword>
<comment type="catalytic activity">
    <reaction evidence="9">
        <text>alpha-D-glucose 1-phosphate + ATP + H(+) = ADP-alpha-D-glucose + diphosphate</text>
        <dbReference type="Rhea" id="RHEA:12120"/>
        <dbReference type="ChEBI" id="CHEBI:15378"/>
        <dbReference type="ChEBI" id="CHEBI:30616"/>
        <dbReference type="ChEBI" id="CHEBI:33019"/>
        <dbReference type="ChEBI" id="CHEBI:57498"/>
        <dbReference type="ChEBI" id="CHEBI:58601"/>
        <dbReference type="EC" id="2.7.7.27"/>
    </reaction>
</comment>
<evidence type="ECO:0000259" key="10">
    <source>
        <dbReference type="Pfam" id="PF00483"/>
    </source>
</evidence>
<keyword evidence="7 9" id="KW-0320">Glycogen biosynthesis</keyword>
<dbReference type="Pfam" id="PF24894">
    <property type="entry name" value="Hexapep_GlmU"/>
    <property type="match status" value="1"/>
</dbReference>
<keyword evidence="6 9" id="KW-0067">ATP-binding</keyword>
<evidence type="ECO:0000256" key="7">
    <source>
        <dbReference type="ARBA" id="ARBA00023056"/>
    </source>
</evidence>
<dbReference type="CDD" id="cd02508">
    <property type="entry name" value="ADP_Glucose_PP"/>
    <property type="match status" value="1"/>
</dbReference>
<dbReference type="NCBIfam" id="TIGR02091">
    <property type="entry name" value="glgC"/>
    <property type="match status" value="1"/>
</dbReference>
<dbReference type="AlphaFoldDB" id="A0A5C5ZQE5"/>